<dbReference type="GO" id="GO:0000774">
    <property type="term" value="F:adenyl-nucleotide exchange factor activity"/>
    <property type="evidence" value="ECO:0007669"/>
    <property type="project" value="InterPro"/>
</dbReference>
<feature type="coiled-coil region" evidence="5">
    <location>
        <begin position="16"/>
        <end position="43"/>
    </location>
</feature>
<accession>A0A0G0KL92</accession>
<dbReference type="GO" id="GO:0042803">
    <property type="term" value="F:protein homodimerization activity"/>
    <property type="evidence" value="ECO:0007669"/>
    <property type="project" value="InterPro"/>
</dbReference>
<evidence type="ECO:0000256" key="1">
    <source>
        <dbReference type="ARBA" id="ARBA00009054"/>
    </source>
</evidence>
<dbReference type="GO" id="GO:0005737">
    <property type="term" value="C:cytoplasm"/>
    <property type="evidence" value="ECO:0007669"/>
    <property type="project" value="UniProtKB-SubCell"/>
</dbReference>
<keyword evidence="3" id="KW-0346">Stress response</keyword>
<dbReference type="Proteomes" id="UP000034231">
    <property type="component" value="Unassembled WGS sequence"/>
</dbReference>
<comment type="function">
    <text evidence="3">Participates actively in the response to hyperosmotic and heat shock by preventing the aggregation of stress-denatured proteins, in association with DnaK and GrpE. It is the nucleotide exchange factor for DnaK and may function as a thermosensor. Unfolded proteins bind initially to DnaJ; upon interaction with the DnaJ-bound protein, DnaK hydrolyzes its bound ATP, resulting in the formation of a stable complex. GrpE releases ADP from DnaK; ATP binding to DnaK triggers the release of the substrate protein, thus completing the reaction cycle. Several rounds of ATP-dependent interactions between DnaJ, DnaK and GrpE are required for fully efficient folding.</text>
</comment>
<proteinExistence type="inferred from homology"/>
<keyword evidence="5" id="KW-0175">Coiled coil</keyword>
<comment type="similarity">
    <text evidence="1 3 4">Belongs to the GrpE family.</text>
</comment>
<dbReference type="CDD" id="cd00446">
    <property type="entry name" value="GrpE"/>
    <property type="match status" value="1"/>
</dbReference>
<dbReference type="AlphaFoldDB" id="A0A0G0KL92"/>
<dbReference type="InterPro" id="IPR013805">
    <property type="entry name" value="GrpE_CC"/>
</dbReference>
<dbReference type="EMBL" id="LBTX01000010">
    <property type="protein sequence ID" value="KKQ49949.1"/>
    <property type="molecule type" value="Genomic_DNA"/>
</dbReference>
<dbReference type="Gene3D" id="2.30.22.10">
    <property type="entry name" value="Head domain of nucleotide exchange factor GrpE"/>
    <property type="match status" value="1"/>
</dbReference>
<comment type="caution">
    <text evidence="6">The sequence shown here is derived from an EMBL/GenBank/DDBJ whole genome shotgun (WGS) entry which is preliminary data.</text>
</comment>
<keyword evidence="3" id="KW-0963">Cytoplasm</keyword>
<dbReference type="GO" id="GO:0051082">
    <property type="term" value="F:unfolded protein binding"/>
    <property type="evidence" value="ECO:0007669"/>
    <property type="project" value="TreeGrafter"/>
</dbReference>
<keyword evidence="2 3" id="KW-0143">Chaperone</keyword>
<evidence type="ECO:0000256" key="2">
    <source>
        <dbReference type="ARBA" id="ARBA00023186"/>
    </source>
</evidence>
<dbReference type="SUPFAM" id="SSF58014">
    <property type="entry name" value="Coiled-coil domain of nucleotide exchange factor GrpE"/>
    <property type="match status" value="1"/>
</dbReference>
<protein>
    <recommendedName>
        <fullName evidence="3">Protein GrpE</fullName>
    </recommendedName>
    <alternativeName>
        <fullName evidence="3">HSP-70 cofactor</fullName>
    </alternativeName>
</protein>
<reference evidence="6 7" key="1">
    <citation type="journal article" date="2015" name="Nature">
        <title>rRNA introns, odd ribosomes, and small enigmatic genomes across a large radiation of phyla.</title>
        <authorList>
            <person name="Brown C.T."/>
            <person name="Hug L.A."/>
            <person name="Thomas B.C."/>
            <person name="Sharon I."/>
            <person name="Castelle C.J."/>
            <person name="Singh A."/>
            <person name="Wilkins M.J."/>
            <person name="Williams K.H."/>
            <person name="Banfield J.F."/>
        </authorList>
    </citation>
    <scope>NUCLEOTIDE SEQUENCE [LARGE SCALE GENOMIC DNA]</scope>
</reference>
<dbReference type="HAMAP" id="MF_01151">
    <property type="entry name" value="GrpE"/>
    <property type="match status" value="1"/>
</dbReference>
<evidence type="ECO:0000313" key="7">
    <source>
        <dbReference type="Proteomes" id="UP000034231"/>
    </source>
</evidence>
<dbReference type="InterPro" id="IPR009012">
    <property type="entry name" value="GrpE_head"/>
</dbReference>
<evidence type="ECO:0000313" key="6">
    <source>
        <dbReference type="EMBL" id="KKQ49949.1"/>
    </source>
</evidence>
<dbReference type="PANTHER" id="PTHR21237">
    <property type="entry name" value="GRPE PROTEIN"/>
    <property type="match status" value="1"/>
</dbReference>
<dbReference type="InterPro" id="IPR000740">
    <property type="entry name" value="GrpE"/>
</dbReference>
<dbReference type="GO" id="GO:0006457">
    <property type="term" value="P:protein folding"/>
    <property type="evidence" value="ECO:0007669"/>
    <property type="project" value="InterPro"/>
</dbReference>
<evidence type="ECO:0000256" key="3">
    <source>
        <dbReference type="HAMAP-Rule" id="MF_01151"/>
    </source>
</evidence>
<name>A0A0G0KL92_9BACT</name>
<evidence type="ECO:0000256" key="5">
    <source>
        <dbReference type="SAM" id="Coils"/>
    </source>
</evidence>
<dbReference type="PRINTS" id="PR00773">
    <property type="entry name" value="GRPEPROTEIN"/>
</dbReference>
<comment type="subunit">
    <text evidence="3">Homodimer.</text>
</comment>
<evidence type="ECO:0000256" key="4">
    <source>
        <dbReference type="RuleBase" id="RU004478"/>
    </source>
</evidence>
<organism evidence="6 7">
    <name type="scientific">Candidatus Shapirobacteria bacterium GW2011_GWE1_38_10</name>
    <dbReference type="NCBI Taxonomy" id="1618488"/>
    <lineage>
        <taxon>Bacteria</taxon>
        <taxon>Candidatus Shapironibacteriota</taxon>
    </lineage>
</organism>
<sequence length="154" mass="17523">MTAKKTKQKTNLVPEILKMEEKIKDLEEKLSRALADYANLQKRQDEQHQFYATLAISSFISQALGVLDELHLAYKHLPDPGLKMAIDRFESVLKNQGLEEIKALGENFDPETMECLQVVEGEPDKVIEIRQQGYTLSGRCLRPAQVIVGKKLKQ</sequence>
<dbReference type="SUPFAM" id="SSF51064">
    <property type="entry name" value="Head domain of nucleotide exchange factor GrpE"/>
    <property type="match status" value="1"/>
</dbReference>
<gene>
    <name evidence="3" type="primary">grpE</name>
    <name evidence="6" type="ORF">US68_C0010G0083</name>
</gene>
<comment type="subcellular location">
    <subcellularLocation>
        <location evidence="3">Cytoplasm</location>
    </subcellularLocation>
</comment>
<dbReference type="Gene3D" id="3.90.20.20">
    <property type="match status" value="1"/>
</dbReference>
<dbReference type="GO" id="GO:0051087">
    <property type="term" value="F:protein-folding chaperone binding"/>
    <property type="evidence" value="ECO:0007669"/>
    <property type="project" value="InterPro"/>
</dbReference>
<dbReference type="Pfam" id="PF01025">
    <property type="entry name" value="GrpE"/>
    <property type="match status" value="1"/>
</dbReference>
<dbReference type="PANTHER" id="PTHR21237:SF23">
    <property type="entry name" value="GRPE PROTEIN HOMOLOG, MITOCHONDRIAL"/>
    <property type="match status" value="1"/>
</dbReference>